<dbReference type="PROSITE" id="PS00028">
    <property type="entry name" value="ZINC_FINGER_C2H2_1"/>
    <property type="match status" value="1"/>
</dbReference>
<evidence type="ECO:0000256" key="28">
    <source>
        <dbReference type="PROSITE-ProRule" id="PRU00108"/>
    </source>
</evidence>
<dbReference type="InterPro" id="IPR006586">
    <property type="entry name" value="ADAM_Cys-rich"/>
</dbReference>
<keyword evidence="15" id="KW-0378">Hydrolase</keyword>
<evidence type="ECO:0000256" key="16">
    <source>
        <dbReference type="ARBA" id="ARBA00022824"/>
    </source>
</evidence>
<dbReference type="SMART" id="SM00209">
    <property type="entry name" value="TSP1"/>
    <property type="match status" value="5"/>
</dbReference>
<dbReference type="FunFam" id="1.10.10.60:FF:000020">
    <property type="entry name" value="Ceramide synthase 5"/>
    <property type="match status" value="1"/>
</dbReference>
<dbReference type="Pfam" id="PF14694">
    <property type="entry name" value="LINES_N"/>
    <property type="match status" value="1"/>
</dbReference>
<dbReference type="Pfam" id="PF00046">
    <property type="entry name" value="Homeodomain"/>
    <property type="match status" value="1"/>
</dbReference>
<gene>
    <name evidence="37" type="primary">CERS3</name>
    <name evidence="37" type="ORF">Y1Q_0001328</name>
</gene>
<dbReference type="GO" id="GO:0050291">
    <property type="term" value="F:sphingosine N-acyltransferase activity"/>
    <property type="evidence" value="ECO:0007669"/>
    <property type="project" value="UniProtKB-ARBA"/>
</dbReference>
<dbReference type="InterPro" id="IPR000884">
    <property type="entry name" value="TSP1_rpt"/>
</dbReference>
<dbReference type="FunFam" id="2.20.100.10:FF:000007">
    <property type="entry name" value="Thrombospondin 1"/>
    <property type="match status" value="1"/>
</dbReference>
<evidence type="ECO:0000259" key="36">
    <source>
        <dbReference type="PROSITE" id="PS50922"/>
    </source>
</evidence>
<keyword evidence="10" id="KW-0165">Cleavage on pair of basic residues</keyword>
<dbReference type="STRING" id="8496.A0A151M906"/>
<keyword evidence="23" id="KW-0325">Glycoprotein</keyword>
<keyword evidence="5" id="KW-0443">Lipid metabolism</keyword>
<dbReference type="InterPro" id="IPR045371">
    <property type="entry name" value="ADAMTS_CR_3"/>
</dbReference>
<dbReference type="Pfam" id="PF05986">
    <property type="entry name" value="ADAMTS_spacer1"/>
    <property type="match status" value="1"/>
</dbReference>
<sequence length="1947" mass="220505">MHSDVLIGSPLAKDSYDYASLLNLHISPKPSSARAFSPREIMLLQLTLIEMMLTKVQSKETEYCIRQKYCDIIRILLKETQADSKLIWLLGSSDKLLCHMASKSMASLVYFQLKEENSLNVTWLAFCLKTLSEFPRSVQAAECLWTLTAIIRDVLKDEDMRKADIMKKLFTPLDAVLEGFHDSILFHHFDSHRDASAHSKTSNDLIAFIDLLEVLVACRFQLALHFRCQRILFLKTTYILGLASSSVHYLIKKKSIMLVKKCILCKAGEDFTKGLLLTPSLQDPYLDMDMVTLAAALLEAVDLGWMNRITVSEKACYFGGSETQPKGGVCTGPDQVIIRALSLILLKALETKIQNSAEEAEVKANLRRFMSILLTFLKNHLKSSPHSYPTEHPCEWLSVVFVEQDDDMLEAAKALLTIYLKLNRLWHAAAGDLRLEETWDDLTHESAWEGKCAYFQMLPNLFKDVIGEHMFSMAHTFKTLKSWFWWETIWMPANVTWADFEDRDGYVFPKPHQLYAFLPFTLVLLIIRFFIEKYVALPLAKVLDIKNVRRVKPQPNSVLEAYFQSCTRHPSQSEMLRLAKKCNWTVHLVQKWFKRRRNLEIPTMVQKFKESCWRFTFHLSSSIAGFLFLYDKPWFYDIWQAWVSYPYQSLLPSQYWYYMAEISFYCSLLCTLGIDNKRKDFMAHVVHHLAAIGLMGCSWCGNYVRIGTLVMFVHDVADFWLEAAKMFNYARWERTCNVLFIMFSVIFFVTRIILFPFWILRATIVLPLYYSTTPVIAYFLFNGQLLVLQGLHLYWGSLILNILKKFFFVDHLKDERSDEEEEDSLSDTEEKHVKNVSKNGCLLGFAGLRPAASSAEDMKKVEVFREPRGPLESGSQGIAAEPLAWPVCVSDPQPYCGHEEEEEEEEAAVLLLRLPTSGSELYVHLRRDPRFLAPGFAVEEWGEPGLARSRPPELPDCFYTGHVLNRTDSFASLSTCAGLIGYIQVGSEHLLIQPVNISETSFSGKEHFIRRKRSSKSSPPVRLRGPDEHCRVVSEKKRQKKIKSVNDWRERRNAIRLTNEYTVETLVVADANMVQYHGAEAAQRFILTVMNMVYNMFQHQSLGIKVSIRVTKLVLLRNRPAKLSIGHHGERSLESFCHWQNEEYGGAKYLGNNQVPGARDDTPPVDAAVFVTRTDFCVHKDEPCDTVGIAYLGGVCSAKRKCVLAEDNGLNLAFTIAHELGHNMGMSHDDDHLACAGRSHIMSGEWVKGRNPSDLSWSSCSRDDLENFLKSKVSTCLLVTDPRSQYVVRLPHKLPGMHYSADEQCQILFGTNATFCKNMEHLMCAGLWCLVEGDTSCKTKLDPPLDGTECGADKWCRAGECVSKTPIPEHVDGDWSVWSQWSMCSRTCGTGVRFRQRKCDNPPPGPGGKNCRGASVEHTVCENLPCPKGVPSFRDQQCQSHERYSAKKKSLLTAVIVDDKPCELFCSPLGKESPVLVADRVLDGTPCGPYETDLCVHGKCQKIGCDGIIGSAAKEDRCGICSGDGKTCKVVKGDFNHTKGMGYIEAAVIPAGARRIRVVEDKPAHSFLALKDSSKRSINSDWKIELPGEFQIAGTTVRYVRRGLWEKISAKGPTKIPLHLMVLLFHDQNYGIHYEYTIPVNYTAENGSEPEKQPDSLYIWTHSGWEGCSVQCGGGERKTIVSCTRIVNKTMTLVNDSECQRATRPEPQIRKCNTHPCQSRWVTGHWSPCSATCEKGIQHREVTCVYQLQNGTYVNTRDLYCLGHKPATIQSCEGRDCLSIWEASEWSKCSADCGKGIQKRTVTCTNSQGKCDAATRPRDEEECEDHTGCYEWKTGDWSKCSSTCGKGLQSRVVQCMHKVTGRHGNECPVLSKPAAYRQCHQEACNEKINVNTITSPRLAALTYKCTGDQWTVYCRVIREKNLCQDMRQTGKLTLKIESTMFTGQGLD</sequence>
<dbReference type="InterPro" id="IPR032794">
    <property type="entry name" value="LINES_N"/>
</dbReference>
<comment type="caution">
    <text evidence="37">The sequence shown here is derived from an EMBL/GenBank/DDBJ whole genome shotgun (WGS) entry which is preliminary data.</text>
</comment>
<keyword evidence="12 26" id="KW-0479">Metal-binding</keyword>
<dbReference type="eggNOG" id="KOG3538">
    <property type="taxonomic scope" value="Eukaryota"/>
</dbReference>
<feature type="binding site" evidence="26">
    <location>
        <position position="1276"/>
    </location>
    <ligand>
        <name>Ca(2+)</name>
        <dbReference type="ChEBI" id="CHEBI:29108"/>
        <label>1</label>
    </ligand>
</feature>
<dbReference type="Pfam" id="PF03798">
    <property type="entry name" value="TRAM_LAG1_CLN8"/>
    <property type="match status" value="1"/>
</dbReference>
<feature type="domain" description="Homeobox" evidence="34">
    <location>
        <begin position="559"/>
        <end position="597"/>
    </location>
</feature>
<feature type="DNA-binding region" description="Homeobox" evidence="28">
    <location>
        <begin position="561"/>
        <end position="598"/>
    </location>
</feature>
<evidence type="ECO:0000256" key="10">
    <source>
        <dbReference type="ARBA" id="ARBA00022685"/>
    </source>
</evidence>
<evidence type="ECO:0000256" key="22">
    <source>
        <dbReference type="ARBA" id="ARBA00023157"/>
    </source>
</evidence>
<dbReference type="GO" id="GO:0005634">
    <property type="term" value="C:nucleus"/>
    <property type="evidence" value="ECO:0007669"/>
    <property type="project" value="UniProtKB-SubCell"/>
</dbReference>
<keyword evidence="28 31" id="KW-0371">Homeobox</keyword>
<keyword evidence="13" id="KW-0732">Signal</keyword>
<feature type="disulfide bond" evidence="27">
    <location>
        <begin position="1137"/>
        <end position="1202"/>
    </location>
</feature>
<dbReference type="Gene3D" id="1.10.10.60">
    <property type="entry name" value="Homeodomain-like"/>
    <property type="match status" value="1"/>
</dbReference>
<evidence type="ECO:0000256" key="13">
    <source>
        <dbReference type="ARBA" id="ARBA00022729"/>
    </source>
</evidence>
<evidence type="ECO:0000256" key="31">
    <source>
        <dbReference type="RuleBase" id="RU000682"/>
    </source>
</evidence>
<dbReference type="Gene3D" id="2.20.100.10">
    <property type="entry name" value="Thrombospondin type-1 (TSP1) repeat"/>
    <property type="match status" value="5"/>
</dbReference>
<evidence type="ECO:0000256" key="5">
    <source>
        <dbReference type="ARBA" id="ARBA00022516"/>
    </source>
</evidence>
<evidence type="ECO:0000256" key="32">
    <source>
        <dbReference type="SAM" id="MobiDB-lite"/>
    </source>
</evidence>
<dbReference type="FunFam" id="3.40.390.10:FF:000001">
    <property type="entry name" value="A disintegrin and metalloproteinase with thrombospondin motifs 1"/>
    <property type="match status" value="1"/>
</dbReference>
<keyword evidence="11 29" id="KW-0812">Transmembrane</keyword>
<dbReference type="Pfam" id="PF19236">
    <property type="entry name" value="ADAMTS_CR_3"/>
    <property type="match status" value="1"/>
</dbReference>
<feature type="binding site" evidence="26 30">
    <location>
        <position position="1222"/>
    </location>
    <ligand>
        <name>Zn(2+)</name>
        <dbReference type="ChEBI" id="CHEBI:29105"/>
        <note>catalytic</note>
    </ligand>
</feature>
<feature type="disulfide bond" evidence="27">
    <location>
        <begin position="1316"/>
        <end position="1337"/>
    </location>
</feature>
<dbReference type="GO" id="GO:0006508">
    <property type="term" value="P:proteolysis"/>
    <property type="evidence" value="ECO:0007669"/>
    <property type="project" value="UniProtKB-KW"/>
</dbReference>
<feature type="disulfide bond" evidence="27 30">
    <location>
        <begin position="1196"/>
        <end position="1276"/>
    </location>
</feature>
<dbReference type="PROSITE" id="PS50071">
    <property type="entry name" value="HOMEOBOX_2"/>
    <property type="match status" value="1"/>
</dbReference>
<dbReference type="InterPro" id="IPR010294">
    <property type="entry name" value="ADAMTS_spacer1"/>
</dbReference>
<dbReference type="PROSITE" id="PS50922">
    <property type="entry name" value="TLC"/>
    <property type="match status" value="1"/>
</dbReference>
<dbReference type="SUPFAM" id="SSF82895">
    <property type="entry name" value="TSP-1 type 1 repeat"/>
    <property type="match status" value="5"/>
</dbReference>
<keyword evidence="26" id="KW-0106">Calcium</keyword>
<feature type="domain" description="TLC" evidence="36">
    <location>
        <begin position="606"/>
        <end position="808"/>
    </location>
</feature>
<evidence type="ECO:0000256" key="3">
    <source>
        <dbReference type="ARBA" id="ARBA00004760"/>
    </source>
</evidence>
<feature type="disulfide bond" evidence="27">
    <location>
        <begin position="1399"/>
        <end position="1411"/>
    </location>
</feature>
<feature type="disulfide bond" evidence="27">
    <location>
        <begin position="1350"/>
        <end position="1361"/>
    </location>
</feature>
<dbReference type="Proteomes" id="UP000050525">
    <property type="component" value="Unassembled WGS sequence"/>
</dbReference>
<comment type="subcellular location">
    <subcellularLocation>
        <location evidence="1">Endoplasmic reticulum membrane</location>
        <topology evidence="1">Multi-pass membrane protein</topology>
    </subcellularLocation>
    <subcellularLocation>
        <location evidence="28 31">Nucleus</location>
    </subcellularLocation>
    <subcellularLocation>
        <location evidence="2">Secreted</location>
        <location evidence="2">Extracellular space</location>
        <location evidence="2">Extracellular matrix</location>
    </subcellularLocation>
</comment>
<feature type="transmembrane region" description="Helical" evidence="33">
    <location>
        <begin position="736"/>
        <end position="759"/>
    </location>
</feature>
<dbReference type="InterPro" id="IPR002870">
    <property type="entry name" value="Peptidase_M12B_N"/>
</dbReference>
<keyword evidence="18 33" id="KW-1133">Transmembrane helix</keyword>
<dbReference type="SMART" id="SM00608">
    <property type="entry name" value="ACR"/>
    <property type="match status" value="1"/>
</dbReference>
<feature type="binding site" evidence="26">
    <location>
        <position position="1064"/>
    </location>
    <ligand>
        <name>Ca(2+)</name>
        <dbReference type="ChEBI" id="CHEBI:29108"/>
        <label>1</label>
    </ligand>
</feature>
<dbReference type="SMART" id="SM00724">
    <property type="entry name" value="TLC"/>
    <property type="match status" value="1"/>
</dbReference>
<feature type="disulfide bond" evidence="27">
    <location>
        <begin position="1324"/>
        <end position="1356"/>
    </location>
</feature>
<feature type="disulfide bond" evidence="27">
    <location>
        <begin position="1384"/>
        <end position="1421"/>
    </location>
</feature>
<keyword evidence="7" id="KW-0272">Extracellular matrix</keyword>
<dbReference type="InterPro" id="IPR013087">
    <property type="entry name" value="Znf_C2H2_type"/>
</dbReference>
<dbReference type="Gene3D" id="3.40.1620.60">
    <property type="match status" value="1"/>
</dbReference>
<reference evidence="37 38" key="1">
    <citation type="journal article" date="2012" name="Genome Biol.">
        <title>Sequencing three crocodilian genomes to illuminate the evolution of archosaurs and amniotes.</title>
        <authorList>
            <person name="St John J.A."/>
            <person name="Braun E.L."/>
            <person name="Isberg S.R."/>
            <person name="Miles L.G."/>
            <person name="Chong A.Y."/>
            <person name="Gongora J."/>
            <person name="Dalzell P."/>
            <person name="Moran C."/>
            <person name="Bed'hom B."/>
            <person name="Abzhanov A."/>
            <person name="Burgess S.C."/>
            <person name="Cooksey A.M."/>
            <person name="Castoe T.A."/>
            <person name="Crawford N.G."/>
            <person name="Densmore L.D."/>
            <person name="Drew J.C."/>
            <person name="Edwards S.V."/>
            <person name="Faircloth B.C."/>
            <person name="Fujita M.K."/>
            <person name="Greenwold M.J."/>
            <person name="Hoffmann F.G."/>
            <person name="Howard J.M."/>
            <person name="Iguchi T."/>
            <person name="Janes D.E."/>
            <person name="Khan S.Y."/>
            <person name="Kohno S."/>
            <person name="de Koning A.J."/>
            <person name="Lance S.L."/>
            <person name="McCarthy F.M."/>
            <person name="McCormack J.E."/>
            <person name="Merchant M.E."/>
            <person name="Peterson D.G."/>
            <person name="Pollock D.D."/>
            <person name="Pourmand N."/>
            <person name="Raney B.J."/>
            <person name="Roessler K.A."/>
            <person name="Sanford J.R."/>
            <person name="Sawyer R.H."/>
            <person name="Schmidt C.J."/>
            <person name="Triplett E.W."/>
            <person name="Tuberville T.D."/>
            <person name="Venegas-Anaya M."/>
            <person name="Howard J.T."/>
            <person name="Jarvis E.D."/>
            <person name="Guillette L.J.Jr."/>
            <person name="Glenn T.C."/>
            <person name="Green R.E."/>
            <person name="Ray D.A."/>
        </authorList>
    </citation>
    <scope>NUCLEOTIDE SEQUENCE [LARGE SCALE GENOMIC DNA]</scope>
    <source>
        <strain evidence="37">KSC_2009_1</strain>
    </source>
</reference>
<dbReference type="GO" id="GO:0030198">
    <property type="term" value="P:extracellular matrix organization"/>
    <property type="evidence" value="ECO:0007669"/>
    <property type="project" value="InterPro"/>
</dbReference>
<evidence type="ECO:0000259" key="35">
    <source>
        <dbReference type="PROSITE" id="PS50215"/>
    </source>
</evidence>
<comment type="pathway">
    <text evidence="3">Lipid metabolism; sphingolipid metabolism.</text>
</comment>
<keyword evidence="16" id="KW-0256">Endoplasmic reticulum</keyword>
<evidence type="ECO:0000256" key="8">
    <source>
        <dbReference type="ARBA" id="ARBA00022670"/>
    </source>
</evidence>
<keyword evidence="21" id="KW-0865">Zymogen</keyword>
<evidence type="ECO:0000256" key="19">
    <source>
        <dbReference type="ARBA" id="ARBA00023049"/>
    </source>
</evidence>
<keyword evidence="28 31" id="KW-0238">DNA-binding</keyword>
<evidence type="ECO:0000256" key="21">
    <source>
        <dbReference type="ARBA" id="ARBA00023145"/>
    </source>
</evidence>
<dbReference type="GO" id="GO:0005789">
    <property type="term" value="C:endoplasmic reticulum membrane"/>
    <property type="evidence" value="ECO:0007669"/>
    <property type="project" value="UniProtKB-SubCell"/>
</dbReference>
<accession>A0A151M906</accession>
<name>A0A151M906_ALLMI</name>
<dbReference type="EMBL" id="AKHW03006295">
    <property type="protein sequence ID" value="KYO21008.1"/>
    <property type="molecule type" value="Genomic_DNA"/>
</dbReference>
<feature type="disulfide bond" evidence="27">
    <location>
        <begin position="1388"/>
        <end position="1426"/>
    </location>
</feature>
<feature type="binding site" evidence="26">
    <location>
        <position position="1166"/>
    </location>
    <ligand>
        <name>Ca(2+)</name>
        <dbReference type="ChEBI" id="CHEBI:29108"/>
        <label>1</label>
    </ligand>
</feature>
<feature type="transmembrane region" description="Helical" evidence="33">
    <location>
        <begin position="655"/>
        <end position="674"/>
    </location>
</feature>
<dbReference type="InterPro" id="IPR001590">
    <property type="entry name" value="Peptidase_M12B"/>
</dbReference>
<evidence type="ECO:0000256" key="24">
    <source>
        <dbReference type="ARBA" id="ARBA00049036"/>
    </source>
</evidence>
<keyword evidence="17 26" id="KW-0862">Zinc</keyword>
<evidence type="ECO:0000256" key="29">
    <source>
        <dbReference type="PROSITE-ProRule" id="PRU00205"/>
    </source>
</evidence>
<dbReference type="GO" id="GO:0031012">
    <property type="term" value="C:extracellular matrix"/>
    <property type="evidence" value="ECO:0007669"/>
    <property type="project" value="TreeGrafter"/>
</dbReference>
<comment type="pathway">
    <text evidence="4">Sphingolipid metabolism.</text>
</comment>
<evidence type="ECO:0000256" key="2">
    <source>
        <dbReference type="ARBA" id="ARBA00004498"/>
    </source>
</evidence>
<dbReference type="InterPro" id="IPR056270">
    <property type="entry name" value="ADAMTS17/19_C"/>
</dbReference>
<feature type="binding site" evidence="26 30">
    <location>
        <position position="1228"/>
    </location>
    <ligand>
        <name>Zn(2+)</name>
        <dbReference type="ChEBI" id="CHEBI:29105"/>
        <note>catalytic</note>
    </ligand>
</feature>
<evidence type="ECO:0000313" key="37">
    <source>
        <dbReference type="EMBL" id="KYO21008.1"/>
    </source>
</evidence>
<feature type="active site" evidence="25 30">
    <location>
        <position position="1219"/>
    </location>
</feature>
<dbReference type="Gene3D" id="3.40.390.10">
    <property type="entry name" value="Collagenase (Catalytic Domain)"/>
    <property type="match status" value="1"/>
</dbReference>
<feature type="region of interest" description="Disordered" evidence="32">
    <location>
        <begin position="1008"/>
        <end position="1027"/>
    </location>
</feature>
<dbReference type="Pfam" id="PF17771">
    <property type="entry name" value="ADAMTS_CR_2"/>
    <property type="match status" value="1"/>
</dbReference>
<dbReference type="SUPFAM" id="SSF55486">
    <property type="entry name" value="Metalloproteases ('zincins'), catalytic domain"/>
    <property type="match status" value="1"/>
</dbReference>
<comment type="catalytic activity">
    <reaction evidence="24">
        <text>sphinganine + octadecanoyl-CoA = N-(octadecanoyl)-sphinganine + CoA + H(+)</text>
        <dbReference type="Rhea" id="RHEA:36547"/>
        <dbReference type="ChEBI" id="CHEBI:15378"/>
        <dbReference type="ChEBI" id="CHEBI:57287"/>
        <dbReference type="ChEBI" id="CHEBI:57394"/>
        <dbReference type="ChEBI" id="CHEBI:57817"/>
        <dbReference type="ChEBI" id="CHEBI:67033"/>
    </reaction>
    <physiologicalReaction direction="left-to-right" evidence="24">
        <dbReference type="Rhea" id="RHEA:36548"/>
    </physiologicalReaction>
</comment>
<evidence type="ECO:0000256" key="30">
    <source>
        <dbReference type="PROSITE-ProRule" id="PRU00276"/>
    </source>
</evidence>
<keyword evidence="38" id="KW-1185">Reference proteome</keyword>
<keyword evidence="22 27" id="KW-1015">Disulfide bond</keyword>
<keyword evidence="28 31" id="KW-0539">Nucleus</keyword>
<dbReference type="Pfam" id="PF19030">
    <property type="entry name" value="TSP1_ADAMTS"/>
    <property type="match status" value="4"/>
</dbReference>
<comment type="cofactor">
    <cofactor evidence="26">
        <name>Zn(2+)</name>
        <dbReference type="ChEBI" id="CHEBI:29105"/>
    </cofactor>
    <text evidence="26">Binds 1 zinc ion per subunit.</text>
</comment>
<organism evidence="37 38">
    <name type="scientific">Alligator mississippiensis</name>
    <name type="common">American alligator</name>
    <dbReference type="NCBI Taxonomy" id="8496"/>
    <lineage>
        <taxon>Eukaryota</taxon>
        <taxon>Metazoa</taxon>
        <taxon>Chordata</taxon>
        <taxon>Craniata</taxon>
        <taxon>Vertebrata</taxon>
        <taxon>Euteleostomi</taxon>
        <taxon>Archelosauria</taxon>
        <taxon>Archosauria</taxon>
        <taxon>Crocodylia</taxon>
        <taxon>Alligatoridae</taxon>
        <taxon>Alligatorinae</taxon>
        <taxon>Alligator</taxon>
    </lineage>
</organism>
<dbReference type="Gene3D" id="2.60.120.830">
    <property type="match status" value="1"/>
</dbReference>
<evidence type="ECO:0000256" key="1">
    <source>
        <dbReference type="ARBA" id="ARBA00004477"/>
    </source>
</evidence>
<evidence type="ECO:0000256" key="25">
    <source>
        <dbReference type="PIRSR" id="PIRSR613273-1"/>
    </source>
</evidence>
<evidence type="ECO:0000256" key="9">
    <source>
        <dbReference type="ARBA" id="ARBA00022679"/>
    </source>
</evidence>
<evidence type="ECO:0000256" key="4">
    <source>
        <dbReference type="ARBA" id="ARBA00004991"/>
    </source>
</evidence>
<evidence type="ECO:0000256" key="33">
    <source>
        <dbReference type="SAM" id="Phobius"/>
    </source>
</evidence>
<dbReference type="GO" id="GO:0046513">
    <property type="term" value="P:ceramide biosynthetic process"/>
    <property type="evidence" value="ECO:0007669"/>
    <property type="project" value="UniProtKB-ARBA"/>
</dbReference>
<dbReference type="GO" id="GO:0046872">
    <property type="term" value="F:metal ion binding"/>
    <property type="evidence" value="ECO:0007669"/>
    <property type="project" value="UniProtKB-KW"/>
</dbReference>
<keyword evidence="14" id="KW-0677">Repeat</keyword>
<dbReference type="InterPro" id="IPR013273">
    <property type="entry name" value="ADAMTS/ADAMTS-like"/>
</dbReference>
<dbReference type="InterPro" id="IPR041645">
    <property type="entry name" value="ADAMTS_CR_2"/>
</dbReference>
<keyword evidence="5" id="KW-0444">Lipid biosynthesis</keyword>
<keyword evidence="6" id="KW-0964">Secreted</keyword>
<evidence type="ECO:0000259" key="34">
    <source>
        <dbReference type="PROSITE" id="PS50071"/>
    </source>
</evidence>
<feature type="transmembrane region" description="Helical" evidence="33">
    <location>
        <begin position="512"/>
        <end position="531"/>
    </location>
</feature>
<feature type="binding site" evidence="26 30">
    <location>
        <position position="1218"/>
    </location>
    <ligand>
        <name>Zn(2+)</name>
        <dbReference type="ChEBI" id="CHEBI:29105"/>
        <note>catalytic</note>
    </ligand>
</feature>
<dbReference type="Pfam" id="PF01562">
    <property type="entry name" value="Pep_M12B_propep"/>
    <property type="match status" value="1"/>
</dbReference>
<dbReference type="InterPro" id="IPR050439">
    <property type="entry name" value="ADAMTS_ADAMTS-like"/>
</dbReference>
<keyword evidence="8" id="KW-0645">Protease</keyword>
<dbReference type="GO" id="GO:0004222">
    <property type="term" value="F:metalloendopeptidase activity"/>
    <property type="evidence" value="ECO:0007669"/>
    <property type="project" value="InterPro"/>
</dbReference>
<dbReference type="PANTHER" id="PTHR13723">
    <property type="entry name" value="ADAMTS A DISINTEGRIN AND METALLOPROTEASE WITH THROMBOSPONDIN MOTIFS PROTEASE"/>
    <property type="match status" value="1"/>
</dbReference>
<comment type="caution">
    <text evidence="30">Lacks conserved residue(s) required for the propagation of feature annotation.</text>
</comment>
<evidence type="ECO:0000256" key="11">
    <source>
        <dbReference type="ARBA" id="ARBA00022692"/>
    </source>
</evidence>
<dbReference type="CDD" id="cd00086">
    <property type="entry name" value="homeodomain"/>
    <property type="match status" value="1"/>
</dbReference>
<dbReference type="InterPro" id="IPR009057">
    <property type="entry name" value="Homeodomain-like_sf"/>
</dbReference>
<feature type="disulfide bond" evidence="27">
    <location>
        <begin position="1235"/>
        <end position="1260"/>
    </location>
</feature>
<dbReference type="InterPro" id="IPR006634">
    <property type="entry name" value="TLC-dom"/>
</dbReference>
<keyword evidence="20 29" id="KW-0472">Membrane</keyword>
<dbReference type="InterPro" id="IPR001356">
    <property type="entry name" value="HD"/>
</dbReference>
<dbReference type="InterPro" id="IPR036383">
    <property type="entry name" value="TSP1_rpt_sf"/>
</dbReference>
<dbReference type="InterPro" id="IPR024079">
    <property type="entry name" value="MetalloPept_cat_dom_sf"/>
</dbReference>
<evidence type="ECO:0000256" key="6">
    <source>
        <dbReference type="ARBA" id="ARBA00022525"/>
    </source>
</evidence>
<evidence type="ECO:0000256" key="15">
    <source>
        <dbReference type="ARBA" id="ARBA00022801"/>
    </source>
</evidence>
<keyword evidence="19" id="KW-0482">Metalloprotease</keyword>
<dbReference type="Pfam" id="PF01421">
    <property type="entry name" value="Reprolysin"/>
    <property type="match status" value="1"/>
</dbReference>
<dbReference type="FunFam" id="2.60.120.830:FF:000001">
    <property type="entry name" value="A disintegrin and metalloproteinase with thrombospondin motifs 1"/>
    <property type="match status" value="1"/>
</dbReference>
<dbReference type="SMART" id="SM00389">
    <property type="entry name" value="HOX"/>
    <property type="match status" value="1"/>
</dbReference>
<evidence type="ECO:0000256" key="18">
    <source>
        <dbReference type="ARBA" id="ARBA00022989"/>
    </source>
</evidence>
<dbReference type="CDD" id="cd04273">
    <property type="entry name" value="ZnMc_ADAMTS_like"/>
    <property type="match status" value="1"/>
</dbReference>
<evidence type="ECO:0000256" key="23">
    <source>
        <dbReference type="ARBA" id="ARBA00023180"/>
    </source>
</evidence>
<dbReference type="PROSITE" id="PS50092">
    <property type="entry name" value="TSP1"/>
    <property type="match status" value="5"/>
</dbReference>
<dbReference type="Pfam" id="PF23178">
    <property type="entry name" value="ADAMTS_C"/>
    <property type="match status" value="1"/>
</dbReference>
<dbReference type="PRINTS" id="PR01857">
    <property type="entry name" value="ADAMTSFAMILY"/>
</dbReference>
<dbReference type="PANTHER" id="PTHR13723:SF151">
    <property type="entry name" value="A DISINTEGRIN AND METALLOPROTEINASE WITH THROMBOSPONDIN MOTIFS 17"/>
    <property type="match status" value="1"/>
</dbReference>
<feature type="disulfide bond" evidence="27">
    <location>
        <begin position="1305"/>
        <end position="1329"/>
    </location>
</feature>
<protein>
    <submittedName>
        <fullName evidence="37">Ceramide synthase 3 isoform B</fullName>
    </submittedName>
</protein>
<evidence type="ECO:0000256" key="20">
    <source>
        <dbReference type="ARBA" id="ARBA00023136"/>
    </source>
</evidence>
<dbReference type="PROSITE" id="PS50215">
    <property type="entry name" value="ADAM_MEPRO"/>
    <property type="match status" value="1"/>
</dbReference>
<dbReference type="GO" id="GO:0003677">
    <property type="term" value="F:DNA binding"/>
    <property type="evidence" value="ECO:0007669"/>
    <property type="project" value="UniProtKB-UniRule"/>
</dbReference>
<evidence type="ECO:0000256" key="12">
    <source>
        <dbReference type="ARBA" id="ARBA00022723"/>
    </source>
</evidence>
<evidence type="ECO:0000256" key="17">
    <source>
        <dbReference type="ARBA" id="ARBA00022833"/>
    </source>
</evidence>
<dbReference type="SUPFAM" id="SSF46689">
    <property type="entry name" value="Homeodomain-like"/>
    <property type="match status" value="1"/>
</dbReference>
<feature type="binding site" evidence="26">
    <location>
        <position position="1064"/>
    </location>
    <ligand>
        <name>Ca(2+)</name>
        <dbReference type="ChEBI" id="CHEBI:29108"/>
        <label>2</label>
    </ligand>
</feature>
<evidence type="ECO:0000256" key="26">
    <source>
        <dbReference type="PIRSR" id="PIRSR613273-2"/>
    </source>
</evidence>
<dbReference type="Pfam" id="PF00090">
    <property type="entry name" value="TSP_1"/>
    <property type="match status" value="1"/>
</dbReference>
<feature type="transmembrane region" description="Helical" evidence="33">
    <location>
        <begin position="612"/>
        <end position="630"/>
    </location>
</feature>
<feature type="domain" description="Peptidase M12B" evidence="35">
    <location>
        <begin position="1061"/>
        <end position="1281"/>
    </location>
</feature>
<feature type="disulfide bond" evidence="27">
    <location>
        <begin position="1177"/>
        <end position="1184"/>
    </location>
</feature>
<proteinExistence type="predicted"/>
<evidence type="ECO:0000256" key="27">
    <source>
        <dbReference type="PIRSR" id="PIRSR613273-3"/>
    </source>
</evidence>
<evidence type="ECO:0000256" key="14">
    <source>
        <dbReference type="ARBA" id="ARBA00022737"/>
    </source>
</evidence>
<evidence type="ECO:0000256" key="7">
    <source>
        <dbReference type="ARBA" id="ARBA00022530"/>
    </source>
</evidence>
<keyword evidence="9" id="KW-0808">Transferase</keyword>
<evidence type="ECO:0000313" key="38">
    <source>
        <dbReference type="Proteomes" id="UP000050525"/>
    </source>
</evidence>